<proteinExistence type="predicted"/>
<reference evidence="1" key="1">
    <citation type="submission" date="2021-01" db="EMBL/GenBank/DDBJ databases">
        <authorList>
            <consortium name="Genoscope - CEA"/>
            <person name="William W."/>
        </authorList>
    </citation>
    <scope>NUCLEOTIDE SEQUENCE</scope>
</reference>
<dbReference type="EMBL" id="CAJJDN010000110">
    <property type="protein sequence ID" value="CAD8116386.1"/>
    <property type="molecule type" value="Genomic_DNA"/>
</dbReference>
<name>A0A8S1QLU8_9CILI</name>
<dbReference type="AlphaFoldDB" id="A0A8S1QLU8"/>
<dbReference type="PANTHER" id="PTHR33706:SF1">
    <property type="entry name" value="TPR REPEAT PROTEIN"/>
    <property type="match status" value="1"/>
</dbReference>
<gene>
    <name evidence="1" type="ORF">PSON_ATCC_30995.1.T1100196</name>
</gene>
<accession>A0A8S1QLU8</accession>
<dbReference type="Proteomes" id="UP000692954">
    <property type="component" value="Unassembled WGS sequence"/>
</dbReference>
<protein>
    <submittedName>
        <fullName evidence="1">Uncharacterized protein</fullName>
    </submittedName>
</protein>
<comment type="caution">
    <text evidence="1">The sequence shown here is derived from an EMBL/GenBank/DDBJ whole genome shotgun (WGS) entry which is preliminary data.</text>
</comment>
<evidence type="ECO:0000313" key="1">
    <source>
        <dbReference type="EMBL" id="CAD8116386.1"/>
    </source>
</evidence>
<dbReference type="PANTHER" id="PTHR33706">
    <property type="entry name" value="MORN VARIANT REPEAT PROTEIN"/>
    <property type="match status" value="1"/>
</dbReference>
<evidence type="ECO:0000313" key="2">
    <source>
        <dbReference type="Proteomes" id="UP000692954"/>
    </source>
</evidence>
<organism evidence="1 2">
    <name type="scientific">Paramecium sonneborni</name>
    <dbReference type="NCBI Taxonomy" id="65129"/>
    <lineage>
        <taxon>Eukaryota</taxon>
        <taxon>Sar</taxon>
        <taxon>Alveolata</taxon>
        <taxon>Ciliophora</taxon>
        <taxon>Intramacronucleata</taxon>
        <taxon>Oligohymenophorea</taxon>
        <taxon>Peniculida</taxon>
        <taxon>Parameciidae</taxon>
        <taxon>Paramecium</taxon>
    </lineage>
</organism>
<dbReference type="OrthoDB" id="320636at2759"/>
<keyword evidence="2" id="KW-1185">Reference proteome</keyword>
<sequence length="513" mass="60530">MGNICQCQALDIIQINRQDSLSETQINQQENIISVIWDSKGQRFVKTRFNLIKKENKEIRYVEAGGAFVKIDQFKDYSVRPEKTMNLEYMQNCKWIGQHGEKLQKIGKWTASWKGQKMDRVGGYYSNDGQKEGFWNELLENYWSRGQVQSYGEYFNNQKIGSWNYIYFKNIIGGGYYNEKGQRNGKWIVLSDKFWDCSQITYHGEYRNGNKIGRWDIYFEKKLIGGGQYYQNQRNKNGFKIGRWIGPNDWQSQIIDDGIYKEGRKIGRWDIWFQKDYENKQLVGGGQYQEKQQDGQLTESIKIGKWTELFDGFSNNSQITYIGEYQNGKKVGRWSIFYMDLWTKQNNLMQININYLCIVEVDYIILNKKEMKLQIHIRLVDGLTQMMVFGGIRQISFISYGQVFYTGNYIDGKKNGKWAIYFKDEWKNEKQLIGGGTYKVDQEDDNFIISNKIGYWIELSDNFGDGFGQQQIIFTGEYKNGKKFGIWNVMKRDKYKMEAGFKTILQNKIEGQN</sequence>